<organism evidence="8 9">
    <name type="scientific">Dillenia turbinata</name>
    <dbReference type="NCBI Taxonomy" id="194707"/>
    <lineage>
        <taxon>Eukaryota</taxon>
        <taxon>Viridiplantae</taxon>
        <taxon>Streptophyta</taxon>
        <taxon>Embryophyta</taxon>
        <taxon>Tracheophyta</taxon>
        <taxon>Spermatophyta</taxon>
        <taxon>Magnoliopsida</taxon>
        <taxon>eudicotyledons</taxon>
        <taxon>Gunneridae</taxon>
        <taxon>Pentapetalae</taxon>
        <taxon>Dilleniales</taxon>
        <taxon>Dilleniaceae</taxon>
        <taxon>Dillenia</taxon>
    </lineage>
</organism>
<sequence length="436" mass="47106">MGESRNPNYSHQQSSRLGLRHTAGEIVEVQGGHIVRSTGRKDRHSKVCTAKGPRDRRVRLSAHTAIQFYDVQDRLGYDRPSKAVDWLIKKAKAAIDALAELPAWKPTTGIVNNETVQKEQSQEAEEEANQQLQIHRIVDPTGGSSSSRRAATVGVEEESSGYPFTSQLTSTSNNSSFLPPSLDSDAIADTIKSFFPMGASAVSSGSSIQFQSYPPDLLSRTSSQNQDLRLSLQSFHDPILLHHHHHQHSNPNPTHQAEQTLFSAAASTPLVGFDASSGAWSEHPQHPHDINRFSRIVGWNVGADAGGTSGGGSDGGSGSASGGGFMFNPPVPPQAMPLQPLFGQGQFFSQRGPLQSSNTPSIRAWIDSSPIASDHHHHHHHPHHSMTSTHSHYMSGIGFAPSGFSGFRVPARIQGDEEEHDGIPNKPSSASSDSRH</sequence>
<protein>
    <submittedName>
        <fullName evidence="8">Transcription factor TCP subgroup</fullName>
    </submittedName>
</protein>
<accession>A0AAN8VFR4</accession>
<dbReference type="InterPro" id="IPR005333">
    <property type="entry name" value="Transcription_factor_TCP"/>
</dbReference>
<keyword evidence="4" id="KW-0804">Transcription</keyword>
<dbReference type="PANTHER" id="PTHR31072">
    <property type="entry name" value="TRANSCRIPTION FACTOR TCP4-RELATED"/>
    <property type="match status" value="1"/>
</dbReference>
<evidence type="ECO:0000256" key="1">
    <source>
        <dbReference type="ARBA" id="ARBA00004123"/>
    </source>
</evidence>
<dbReference type="Proteomes" id="UP001370490">
    <property type="component" value="Unassembled WGS sequence"/>
</dbReference>
<dbReference type="GO" id="GO:0043565">
    <property type="term" value="F:sequence-specific DNA binding"/>
    <property type="evidence" value="ECO:0007669"/>
    <property type="project" value="TreeGrafter"/>
</dbReference>
<dbReference type="InterPro" id="IPR017887">
    <property type="entry name" value="TF_TCP_subgr"/>
</dbReference>
<feature type="region of interest" description="Disordered" evidence="6">
    <location>
        <begin position="304"/>
        <end position="327"/>
    </location>
</feature>
<comment type="caution">
    <text evidence="8">The sequence shown here is derived from an EMBL/GenBank/DDBJ whole genome shotgun (WGS) entry which is preliminary data.</text>
</comment>
<keyword evidence="2" id="KW-0805">Transcription regulation</keyword>
<proteinExistence type="predicted"/>
<dbReference type="GO" id="GO:0005634">
    <property type="term" value="C:nucleus"/>
    <property type="evidence" value="ECO:0007669"/>
    <property type="project" value="UniProtKB-SubCell"/>
</dbReference>
<dbReference type="PROSITE" id="PS51369">
    <property type="entry name" value="TCP"/>
    <property type="match status" value="1"/>
</dbReference>
<evidence type="ECO:0000313" key="8">
    <source>
        <dbReference type="EMBL" id="KAK6934193.1"/>
    </source>
</evidence>
<feature type="region of interest" description="Disordered" evidence="6">
    <location>
        <begin position="372"/>
        <end position="394"/>
    </location>
</feature>
<feature type="region of interest" description="Disordered" evidence="6">
    <location>
        <begin position="414"/>
        <end position="436"/>
    </location>
</feature>
<evidence type="ECO:0000313" key="9">
    <source>
        <dbReference type="Proteomes" id="UP001370490"/>
    </source>
</evidence>
<evidence type="ECO:0000256" key="3">
    <source>
        <dbReference type="ARBA" id="ARBA00023125"/>
    </source>
</evidence>
<dbReference type="PANTHER" id="PTHR31072:SF273">
    <property type="entry name" value="TRANSCRIPTION FACTOR TCP4"/>
    <property type="match status" value="1"/>
</dbReference>
<keyword evidence="9" id="KW-1185">Reference proteome</keyword>
<evidence type="ECO:0000256" key="2">
    <source>
        <dbReference type="ARBA" id="ARBA00023015"/>
    </source>
</evidence>
<dbReference type="AlphaFoldDB" id="A0AAN8VFR4"/>
<feature type="domain" description="TCP" evidence="7">
    <location>
        <begin position="40"/>
        <end position="98"/>
    </location>
</feature>
<feature type="compositionally biased region" description="Gly residues" evidence="6">
    <location>
        <begin position="304"/>
        <end position="325"/>
    </location>
</feature>
<dbReference type="GO" id="GO:0003700">
    <property type="term" value="F:DNA-binding transcription factor activity"/>
    <property type="evidence" value="ECO:0007669"/>
    <property type="project" value="InterPro"/>
</dbReference>
<comment type="subcellular location">
    <subcellularLocation>
        <location evidence="1">Nucleus</location>
    </subcellularLocation>
</comment>
<evidence type="ECO:0000256" key="6">
    <source>
        <dbReference type="SAM" id="MobiDB-lite"/>
    </source>
</evidence>
<keyword evidence="3" id="KW-0238">DNA-binding</keyword>
<reference evidence="8 9" key="1">
    <citation type="submission" date="2023-12" db="EMBL/GenBank/DDBJ databases">
        <title>A high-quality genome assembly for Dillenia turbinata (Dilleniales).</title>
        <authorList>
            <person name="Chanderbali A."/>
        </authorList>
    </citation>
    <scope>NUCLEOTIDE SEQUENCE [LARGE SCALE GENOMIC DNA]</scope>
    <source>
        <strain evidence="8">LSX21</strain>
        <tissue evidence="8">Leaf</tissue>
    </source>
</reference>
<name>A0AAN8VFR4_9MAGN</name>
<feature type="compositionally biased region" description="Polar residues" evidence="6">
    <location>
        <begin position="426"/>
        <end position="436"/>
    </location>
</feature>
<keyword evidence="5" id="KW-0539">Nucleus</keyword>
<dbReference type="EMBL" id="JBAMMX010000008">
    <property type="protein sequence ID" value="KAK6934193.1"/>
    <property type="molecule type" value="Genomic_DNA"/>
</dbReference>
<feature type="compositionally biased region" description="Basic residues" evidence="6">
    <location>
        <begin position="375"/>
        <end position="384"/>
    </location>
</feature>
<evidence type="ECO:0000259" key="7">
    <source>
        <dbReference type="PROSITE" id="PS51369"/>
    </source>
</evidence>
<gene>
    <name evidence="8" type="ORF">RJ641_034348</name>
</gene>
<evidence type="ECO:0000256" key="4">
    <source>
        <dbReference type="ARBA" id="ARBA00023163"/>
    </source>
</evidence>
<feature type="compositionally biased region" description="Low complexity" evidence="6">
    <location>
        <begin position="385"/>
        <end position="394"/>
    </location>
</feature>
<dbReference type="Pfam" id="PF03634">
    <property type="entry name" value="TCP"/>
    <property type="match status" value="1"/>
</dbReference>
<evidence type="ECO:0000256" key="5">
    <source>
        <dbReference type="ARBA" id="ARBA00023242"/>
    </source>
</evidence>
<feature type="region of interest" description="Disordered" evidence="6">
    <location>
        <begin position="137"/>
        <end position="170"/>
    </location>
</feature>